<dbReference type="Pfam" id="PF08547">
    <property type="entry name" value="CIA30"/>
    <property type="match status" value="1"/>
</dbReference>
<dbReference type="STRING" id="504486.SAMN05660703_2448"/>
<dbReference type="InterPro" id="IPR039131">
    <property type="entry name" value="NDUFAF1"/>
</dbReference>
<evidence type="ECO:0000259" key="2">
    <source>
        <dbReference type="Pfam" id="PF08547"/>
    </source>
</evidence>
<protein>
    <submittedName>
        <fullName evidence="3">Complex I intermediate-associated protein 30 (CIA30)</fullName>
    </submittedName>
</protein>
<reference evidence="3 4" key="1">
    <citation type="submission" date="2017-04" db="EMBL/GenBank/DDBJ databases">
        <authorList>
            <person name="Afonso C.L."/>
            <person name="Miller P.J."/>
            <person name="Scott M.A."/>
            <person name="Spackman E."/>
            <person name="Goraichik I."/>
            <person name="Dimitrov K.M."/>
            <person name="Suarez D.L."/>
            <person name="Swayne D.E."/>
        </authorList>
    </citation>
    <scope>NUCLEOTIDE SEQUENCE [LARGE SCALE GENOMIC DNA]</scope>
    <source>
        <strain evidence="3 4">DSM 21164</strain>
    </source>
</reference>
<dbReference type="EMBL" id="FWXO01000004">
    <property type="protein sequence ID" value="SMC72895.1"/>
    <property type="molecule type" value="Genomic_DNA"/>
</dbReference>
<dbReference type="Gene3D" id="2.60.120.430">
    <property type="entry name" value="Galactose-binding lectin"/>
    <property type="match status" value="1"/>
</dbReference>
<dbReference type="PANTHER" id="PTHR13194">
    <property type="entry name" value="COMPLEX I INTERMEDIATE-ASSOCIATED PROTEIN 30"/>
    <property type="match status" value="1"/>
</dbReference>
<evidence type="ECO:0000313" key="3">
    <source>
        <dbReference type="EMBL" id="SMC72895.1"/>
    </source>
</evidence>
<comment type="similarity">
    <text evidence="1">Belongs to the CIA30 family.</text>
</comment>
<sequence length="185" mass="21355">MINTFYKTSLIIFFILMKTMLQDSSTVIIDFKNREDISDWTILDDSVMGGISQGYFTLNNSGNALFSGTVRTENNGGFSSARFGFKTIDITNYKSIKLKVKGDGKVYQFRIKDDRSQRYSYIHSFKTTGKWETITINLDAFYPSFRGNRLDKPNFSANKIEEITFLIGNKIRESFSLEIEKIYLE</sequence>
<organism evidence="3 4">
    <name type="scientific">Cellulophaga tyrosinoxydans</name>
    <dbReference type="NCBI Taxonomy" id="504486"/>
    <lineage>
        <taxon>Bacteria</taxon>
        <taxon>Pseudomonadati</taxon>
        <taxon>Bacteroidota</taxon>
        <taxon>Flavobacteriia</taxon>
        <taxon>Flavobacteriales</taxon>
        <taxon>Flavobacteriaceae</taxon>
        <taxon>Cellulophaga</taxon>
    </lineage>
</organism>
<evidence type="ECO:0000256" key="1">
    <source>
        <dbReference type="ARBA" id="ARBA00007884"/>
    </source>
</evidence>
<proteinExistence type="inferred from homology"/>
<dbReference type="AlphaFoldDB" id="A0A1W2BIX8"/>
<dbReference type="SUPFAM" id="SSF49785">
    <property type="entry name" value="Galactose-binding domain-like"/>
    <property type="match status" value="1"/>
</dbReference>
<dbReference type="GO" id="GO:0051082">
    <property type="term" value="F:unfolded protein binding"/>
    <property type="evidence" value="ECO:0007669"/>
    <property type="project" value="TreeGrafter"/>
</dbReference>
<dbReference type="Proteomes" id="UP000192360">
    <property type="component" value="Unassembled WGS sequence"/>
</dbReference>
<evidence type="ECO:0000313" key="4">
    <source>
        <dbReference type="Proteomes" id="UP000192360"/>
    </source>
</evidence>
<keyword evidence="4" id="KW-1185">Reference proteome</keyword>
<feature type="domain" description="NADH:ubiquinone oxidoreductase intermediate-associated protein 30" evidence="2">
    <location>
        <begin position="29"/>
        <end position="179"/>
    </location>
</feature>
<dbReference type="PANTHER" id="PTHR13194:SF19">
    <property type="entry name" value="NAD(P)-BINDING ROSSMANN-FOLD SUPERFAMILY PROTEIN"/>
    <property type="match status" value="1"/>
</dbReference>
<accession>A0A1W2BIX8</accession>
<dbReference type="InterPro" id="IPR008979">
    <property type="entry name" value="Galactose-bd-like_sf"/>
</dbReference>
<gene>
    <name evidence="3" type="ORF">SAMN05660703_2448</name>
</gene>
<name>A0A1W2BIX8_9FLAO</name>
<dbReference type="GO" id="GO:0010257">
    <property type="term" value="P:NADH dehydrogenase complex assembly"/>
    <property type="evidence" value="ECO:0007669"/>
    <property type="project" value="TreeGrafter"/>
</dbReference>
<dbReference type="InterPro" id="IPR013857">
    <property type="entry name" value="NADH-UbQ_OxRdtase-assoc_prot30"/>
</dbReference>